<keyword evidence="4 6" id="KW-0964">Secreted</keyword>
<dbReference type="Pfam" id="PF05938">
    <property type="entry name" value="Self-incomp_S1"/>
    <property type="match status" value="1"/>
</dbReference>
<evidence type="ECO:0000313" key="7">
    <source>
        <dbReference type="EMBL" id="KAG0553628.1"/>
    </source>
</evidence>
<dbReference type="Proteomes" id="UP000822688">
    <property type="component" value="Chromosome 12"/>
</dbReference>
<evidence type="ECO:0000256" key="6">
    <source>
        <dbReference type="RuleBase" id="RU367044"/>
    </source>
</evidence>
<reference evidence="7" key="1">
    <citation type="submission" date="2020-06" db="EMBL/GenBank/DDBJ databases">
        <title>WGS assembly of Ceratodon purpureus strain R40.</title>
        <authorList>
            <person name="Carey S.B."/>
            <person name="Jenkins J."/>
            <person name="Shu S."/>
            <person name="Lovell J.T."/>
            <person name="Sreedasyam A."/>
            <person name="Maumus F."/>
            <person name="Tiley G.P."/>
            <person name="Fernandez-Pozo N."/>
            <person name="Barry K."/>
            <person name="Chen C."/>
            <person name="Wang M."/>
            <person name="Lipzen A."/>
            <person name="Daum C."/>
            <person name="Saski C.A."/>
            <person name="Payton A.C."/>
            <person name="Mcbreen J.C."/>
            <person name="Conrad R.E."/>
            <person name="Kollar L.M."/>
            <person name="Olsson S."/>
            <person name="Huttunen S."/>
            <person name="Landis J.B."/>
            <person name="Wickett N.J."/>
            <person name="Johnson M.G."/>
            <person name="Rensing S.A."/>
            <person name="Grimwood J."/>
            <person name="Schmutz J."/>
            <person name="Mcdaniel S.F."/>
        </authorList>
    </citation>
    <scope>NUCLEOTIDE SEQUENCE</scope>
    <source>
        <strain evidence="7">R40</strain>
    </source>
</reference>
<evidence type="ECO:0000256" key="2">
    <source>
        <dbReference type="ARBA" id="ARBA00005581"/>
    </source>
</evidence>
<dbReference type="GO" id="GO:0060320">
    <property type="term" value="P:rejection of self pollen"/>
    <property type="evidence" value="ECO:0007669"/>
    <property type="project" value="UniProtKB-KW"/>
</dbReference>
<keyword evidence="5 6" id="KW-0732">Signal</keyword>
<comment type="subcellular location">
    <subcellularLocation>
        <location evidence="1 6">Secreted</location>
    </subcellularLocation>
</comment>
<organism evidence="7 8">
    <name type="scientific">Ceratodon purpureus</name>
    <name type="common">Fire moss</name>
    <name type="synonym">Dicranum purpureum</name>
    <dbReference type="NCBI Taxonomy" id="3225"/>
    <lineage>
        <taxon>Eukaryota</taxon>
        <taxon>Viridiplantae</taxon>
        <taxon>Streptophyta</taxon>
        <taxon>Embryophyta</taxon>
        <taxon>Bryophyta</taxon>
        <taxon>Bryophytina</taxon>
        <taxon>Bryopsida</taxon>
        <taxon>Dicranidae</taxon>
        <taxon>Pseudoditrichales</taxon>
        <taxon>Ditrichaceae</taxon>
        <taxon>Ceratodon</taxon>
    </lineage>
</organism>
<name>A0A8T0G6Y1_CERPU</name>
<dbReference type="GO" id="GO:0005576">
    <property type="term" value="C:extracellular region"/>
    <property type="evidence" value="ECO:0007669"/>
    <property type="project" value="UniProtKB-SubCell"/>
</dbReference>
<evidence type="ECO:0000256" key="3">
    <source>
        <dbReference type="ARBA" id="ARBA00022471"/>
    </source>
</evidence>
<sequence>MPVWRSWVQLLMLATAILIHPIDGALPKKSVRILNELPGTLTVRCQSKDADLQTQKLEAGRDYVFSFYLDTWGTTVYWCAFHFGKQWNASFDVFIGHGMEAVPCVHCLWVVKTEGFLLAEEGQVPIIQKPWQQTD</sequence>
<accession>A0A8T0G6Y1</accession>
<keyword evidence="3 6" id="KW-0713">Self-incompatibility</keyword>
<protein>
    <recommendedName>
        <fullName evidence="6">S-protein homolog</fullName>
    </recommendedName>
</protein>
<dbReference type="EMBL" id="CM026433">
    <property type="protein sequence ID" value="KAG0553628.1"/>
    <property type="molecule type" value="Genomic_DNA"/>
</dbReference>
<evidence type="ECO:0000256" key="5">
    <source>
        <dbReference type="ARBA" id="ARBA00022729"/>
    </source>
</evidence>
<proteinExistence type="inferred from homology"/>
<gene>
    <name evidence="7" type="ORF">KC19_12G026500</name>
</gene>
<evidence type="ECO:0000256" key="1">
    <source>
        <dbReference type="ARBA" id="ARBA00004613"/>
    </source>
</evidence>
<feature type="chain" id="PRO_5035968583" description="S-protein homolog" evidence="6">
    <location>
        <begin position="25"/>
        <end position="135"/>
    </location>
</feature>
<comment type="caution">
    <text evidence="7">The sequence shown here is derived from an EMBL/GenBank/DDBJ whole genome shotgun (WGS) entry which is preliminary data.</text>
</comment>
<dbReference type="InterPro" id="IPR010264">
    <property type="entry name" value="Self-incomp_S1"/>
</dbReference>
<comment type="similarity">
    <text evidence="2 6">Belongs to the plant self-incompatibility (S1) protein family.</text>
</comment>
<dbReference type="PANTHER" id="PTHR31232">
    <property type="match status" value="1"/>
</dbReference>
<dbReference type="AlphaFoldDB" id="A0A8T0G6Y1"/>
<dbReference type="PANTHER" id="PTHR31232:SF155">
    <property type="entry name" value="PLANT SELF-INCOMPATIBILITY PROTEIN S1 FAMILY"/>
    <property type="match status" value="1"/>
</dbReference>
<evidence type="ECO:0000256" key="4">
    <source>
        <dbReference type="ARBA" id="ARBA00022525"/>
    </source>
</evidence>
<feature type="signal peptide" evidence="6">
    <location>
        <begin position="1"/>
        <end position="24"/>
    </location>
</feature>
<keyword evidence="8" id="KW-1185">Reference proteome</keyword>
<evidence type="ECO:0000313" key="8">
    <source>
        <dbReference type="Proteomes" id="UP000822688"/>
    </source>
</evidence>